<gene>
    <name evidence="2" type="ORF">BEN51_01610</name>
</gene>
<feature type="transmembrane region" description="Helical" evidence="1">
    <location>
        <begin position="247"/>
        <end position="266"/>
    </location>
</feature>
<protein>
    <submittedName>
        <fullName evidence="2">Uncharacterized protein</fullName>
    </submittedName>
</protein>
<proteinExistence type="predicted"/>
<dbReference type="RefSeq" id="WP_119864361.1">
    <property type="nucleotide sequence ID" value="NZ_CP016786.1"/>
</dbReference>
<sequence length="293" mass="34365">MNKNIKLLSRLNVLSYTVMLFMYALVKSNSLDNLNNLTKFFIGSSPLLFMIITSFILASDANKEFKAIKYAARLDWGVRLAAFVIILFEISYGFNNMYLSLGIILILFIINCILENIMNRKLQEYEKYLVNKEDKKKEKISYLEKSNLRNMVKAANSSLFSYFIFVGISLSIANTKNMEGTEERYLIPVILSIAVAVWFAKKNYENYMNFYLDKEYAKKIFIRNFIFALAGYLISLILSFINMKRELYDYIIFIGIIFTIPVIVTMRRMFLRLKEIKDAIGKEDYNYFILKKD</sequence>
<keyword evidence="1" id="KW-0812">Transmembrane</keyword>
<evidence type="ECO:0000256" key="1">
    <source>
        <dbReference type="SAM" id="Phobius"/>
    </source>
</evidence>
<accession>A0A343J9M4</accession>
<dbReference type="Proteomes" id="UP000264883">
    <property type="component" value="Chromosome"/>
</dbReference>
<reference evidence="2 3" key="1">
    <citation type="submission" date="2016-08" db="EMBL/GenBank/DDBJ databases">
        <title>Complete Genome Sequence Of The Indigo Reducing Clostridium isatidis DSM15098.</title>
        <authorList>
            <person name="Little G.T."/>
            <person name="Minton N.P."/>
        </authorList>
    </citation>
    <scope>NUCLEOTIDE SEQUENCE [LARGE SCALE GENOMIC DNA]</scope>
    <source>
        <strain evidence="2 3">DSM 15098</strain>
    </source>
</reference>
<feature type="transmembrane region" description="Helical" evidence="1">
    <location>
        <begin position="38"/>
        <end position="58"/>
    </location>
</feature>
<keyword evidence="1" id="KW-1133">Transmembrane helix</keyword>
<dbReference type="OrthoDB" id="1913194at2"/>
<feature type="transmembrane region" description="Helical" evidence="1">
    <location>
        <begin position="221"/>
        <end position="241"/>
    </location>
</feature>
<dbReference type="KEGG" id="cia:BEN51_01610"/>
<feature type="transmembrane region" description="Helical" evidence="1">
    <location>
        <begin position="97"/>
        <end position="114"/>
    </location>
</feature>
<feature type="transmembrane region" description="Helical" evidence="1">
    <location>
        <begin position="185"/>
        <end position="200"/>
    </location>
</feature>
<evidence type="ECO:0000313" key="2">
    <source>
        <dbReference type="EMBL" id="ASW42232.1"/>
    </source>
</evidence>
<feature type="transmembrane region" description="Helical" evidence="1">
    <location>
        <begin position="7"/>
        <end position="26"/>
    </location>
</feature>
<keyword evidence="1" id="KW-0472">Membrane</keyword>
<name>A0A343J9M4_9CLOT</name>
<dbReference type="EMBL" id="CP016786">
    <property type="protein sequence ID" value="ASW42232.1"/>
    <property type="molecule type" value="Genomic_DNA"/>
</dbReference>
<feature type="transmembrane region" description="Helical" evidence="1">
    <location>
        <begin position="70"/>
        <end position="91"/>
    </location>
</feature>
<dbReference type="AlphaFoldDB" id="A0A343J9M4"/>
<feature type="transmembrane region" description="Helical" evidence="1">
    <location>
        <begin position="154"/>
        <end position="173"/>
    </location>
</feature>
<evidence type="ECO:0000313" key="3">
    <source>
        <dbReference type="Proteomes" id="UP000264883"/>
    </source>
</evidence>
<keyword evidence="3" id="KW-1185">Reference proteome</keyword>
<organism evidence="2 3">
    <name type="scientific">Clostridium isatidis</name>
    <dbReference type="NCBI Taxonomy" id="182773"/>
    <lineage>
        <taxon>Bacteria</taxon>
        <taxon>Bacillati</taxon>
        <taxon>Bacillota</taxon>
        <taxon>Clostridia</taxon>
        <taxon>Eubacteriales</taxon>
        <taxon>Clostridiaceae</taxon>
        <taxon>Clostridium</taxon>
    </lineage>
</organism>